<dbReference type="InterPro" id="IPR056937">
    <property type="entry name" value="YqbQ/XkdQ"/>
</dbReference>
<dbReference type="RefSeq" id="WP_187304467.1">
    <property type="nucleotide sequence ID" value="NZ_JACRYT010000037.1"/>
</dbReference>
<name>A0A923NNU3_9FIRM</name>
<dbReference type="InterPro" id="IPR016047">
    <property type="entry name" value="M23ase_b-sheet_dom"/>
</dbReference>
<dbReference type="SUPFAM" id="SSF54001">
    <property type="entry name" value="Cysteine proteinases"/>
    <property type="match status" value="1"/>
</dbReference>
<dbReference type="SUPFAM" id="SSF51261">
    <property type="entry name" value="Duplicated hybrid motif"/>
    <property type="match status" value="1"/>
</dbReference>
<proteinExistence type="predicted"/>
<evidence type="ECO:0000313" key="4">
    <source>
        <dbReference type="EMBL" id="MBC6681375.1"/>
    </source>
</evidence>
<evidence type="ECO:0000259" key="2">
    <source>
        <dbReference type="Pfam" id="PF05257"/>
    </source>
</evidence>
<dbReference type="Pfam" id="PF24032">
    <property type="entry name" value="YQBQ"/>
    <property type="match status" value="1"/>
</dbReference>
<dbReference type="InterPro" id="IPR011055">
    <property type="entry name" value="Dup_hybrid_motif"/>
</dbReference>
<sequence>MKLKWKDNDITGYVTRVTWSGSAKQAARTVDFEIAYSPNDSSVKQLNILNGDKIVFYPAYPDNKTVKFVGTVTSRERRSEAGTLSYTAQDYMMHLLRSSGTYKFRKKTPEKIAKQVCNDIGVSTGTLSKTKVNIKKIFFQERTYYEIIMAAYTRAKRKNGKLYIAQMDGSKLEVVEKGKVISNFWIKEGERILDSSWSATTDQMVNRVYIYNEKNKRIGVVKNDSNIKRYGVYQNAISVDSGTGKAEAKKELHGIDKSASLTAIGDYKCVSGRGVLISDSRTGLSGKYWIESDSHEWSDGNYTMTLDLAFKNVMDTYSGDTEEKSKTSSLSGGTTSSSDAINDVLNQAREWIGISGNTNAATRYYGMNGVAWCCIFVWSCFNKSGHGKCLMNGGKTARVYDVRDWYKARGKTGKKPHKGDLVVFNWSHIGIVEKVSSSSKFTTIEGNTTGSVCRRRQRSISQVSCFCYPDWPKVTATSSKASINSYKGGKLGWPLPGYTRITGRYGTDRGDHIHAGIDIGTQGASGKRCVAAWDGKVVKHVPLSQGGARGHYIDIDHGGGIVTRYQHLKPETGLKKGSVVKKGQRVGTVGGSGYGRSNYYAIHLHFEVLKNYKNGQGTAVNPTNYL</sequence>
<dbReference type="AlphaFoldDB" id="A0A923NNU3"/>
<accession>A0A923NNU3</accession>
<evidence type="ECO:0000313" key="5">
    <source>
        <dbReference type="Proteomes" id="UP000602647"/>
    </source>
</evidence>
<dbReference type="Proteomes" id="UP000602647">
    <property type="component" value="Unassembled WGS sequence"/>
</dbReference>
<dbReference type="Gene3D" id="3.90.1720.10">
    <property type="entry name" value="endopeptidase domain like (from Nostoc punctiforme)"/>
    <property type="match status" value="1"/>
</dbReference>
<feature type="domain" description="Peptidase C51" evidence="2">
    <location>
        <begin position="368"/>
        <end position="447"/>
    </location>
</feature>
<keyword evidence="5" id="KW-1185">Reference proteome</keyword>
<evidence type="ECO:0000259" key="3">
    <source>
        <dbReference type="Pfam" id="PF24032"/>
    </source>
</evidence>
<dbReference type="Pfam" id="PF05257">
    <property type="entry name" value="CHAP"/>
    <property type="match status" value="1"/>
</dbReference>
<dbReference type="PANTHER" id="PTHR21666:SF270">
    <property type="entry name" value="MUREIN HYDROLASE ACTIVATOR ENVC"/>
    <property type="match status" value="1"/>
</dbReference>
<gene>
    <name evidence="4" type="ORF">H9L42_16310</name>
</gene>
<comment type="caution">
    <text evidence="4">The sequence shown here is derived from an EMBL/GenBank/DDBJ whole genome shotgun (WGS) entry which is preliminary data.</text>
</comment>
<dbReference type="PANTHER" id="PTHR21666">
    <property type="entry name" value="PEPTIDASE-RELATED"/>
    <property type="match status" value="1"/>
</dbReference>
<dbReference type="InterPro" id="IPR050570">
    <property type="entry name" value="Cell_wall_metabolism_enzyme"/>
</dbReference>
<evidence type="ECO:0000259" key="1">
    <source>
        <dbReference type="Pfam" id="PF01551"/>
    </source>
</evidence>
<protein>
    <submittedName>
        <fullName evidence="4">Peptidoglycan DD-metalloendopeptidase family protein</fullName>
    </submittedName>
</protein>
<reference evidence="4" key="1">
    <citation type="submission" date="2020-08" db="EMBL/GenBank/DDBJ databases">
        <title>Genome public.</title>
        <authorList>
            <person name="Liu C."/>
            <person name="Sun Q."/>
        </authorList>
    </citation>
    <scope>NUCLEOTIDE SEQUENCE</scope>
    <source>
        <strain evidence="4">BX12</strain>
    </source>
</reference>
<dbReference type="Gene3D" id="2.70.70.10">
    <property type="entry name" value="Glucose Permease (Domain IIA)"/>
    <property type="match status" value="1"/>
</dbReference>
<dbReference type="Pfam" id="PF01551">
    <property type="entry name" value="Peptidase_M23"/>
    <property type="match status" value="1"/>
</dbReference>
<dbReference type="CDD" id="cd12797">
    <property type="entry name" value="M23_peptidase"/>
    <property type="match status" value="1"/>
</dbReference>
<feature type="domain" description="M23ase beta-sheet core" evidence="1">
    <location>
        <begin position="513"/>
        <end position="622"/>
    </location>
</feature>
<dbReference type="SUPFAM" id="SSF69279">
    <property type="entry name" value="Phage tail proteins"/>
    <property type="match status" value="1"/>
</dbReference>
<dbReference type="GO" id="GO:0004222">
    <property type="term" value="F:metalloendopeptidase activity"/>
    <property type="evidence" value="ECO:0007669"/>
    <property type="project" value="TreeGrafter"/>
</dbReference>
<feature type="domain" description="YqbQ/XkdQ" evidence="3">
    <location>
        <begin position="17"/>
        <end position="308"/>
    </location>
</feature>
<organism evidence="4 5">
    <name type="scientific">Zhenpiania hominis</name>
    <dbReference type="NCBI Taxonomy" id="2763644"/>
    <lineage>
        <taxon>Bacteria</taxon>
        <taxon>Bacillati</taxon>
        <taxon>Bacillota</taxon>
        <taxon>Clostridia</taxon>
        <taxon>Peptostreptococcales</taxon>
        <taxon>Anaerovoracaceae</taxon>
        <taxon>Zhenpiania</taxon>
    </lineage>
</organism>
<dbReference type="EMBL" id="JACRYT010000037">
    <property type="protein sequence ID" value="MBC6681375.1"/>
    <property type="molecule type" value="Genomic_DNA"/>
</dbReference>
<dbReference type="InterPro" id="IPR007921">
    <property type="entry name" value="CHAP_dom"/>
</dbReference>
<dbReference type="InterPro" id="IPR038765">
    <property type="entry name" value="Papain-like_cys_pep_sf"/>
</dbReference>